<comment type="subcellular location">
    <subcellularLocation>
        <location evidence="1">Nucleus</location>
    </subcellularLocation>
</comment>
<evidence type="ECO:0000256" key="2">
    <source>
        <dbReference type="ARBA" id="ARBA00009072"/>
    </source>
</evidence>
<reference evidence="5" key="1">
    <citation type="submission" date="2021-02" db="EMBL/GenBank/DDBJ databases">
        <title>Psilocybe cubensis genome.</title>
        <authorList>
            <person name="Mckernan K.J."/>
            <person name="Crawford S."/>
            <person name="Trippe A."/>
            <person name="Kane L.T."/>
            <person name="Mclaughlin S."/>
        </authorList>
    </citation>
    <scope>NUCLEOTIDE SEQUENCE [LARGE SCALE GENOMIC DNA]</scope>
    <source>
        <strain evidence="5">MGC-MH-2018</strain>
    </source>
</reference>
<feature type="compositionally biased region" description="Low complexity" evidence="4">
    <location>
        <begin position="1"/>
        <end position="13"/>
    </location>
</feature>
<protein>
    <submittedName>
        <fullName evidence="5">Uncharacterized protein</fullName>
    </submittedName>
</protein>
<feature type="compositionally biased region" description="Polar residues" evidence="4">
    <location>
        <begin position="81"/>
        <end position="99"/>
    </location>
</feature>
<comment type="similarity">
    <text evidence="2">Belongs to the ESS2 family.</text>
</comment>
<dbReference type="PANTHER" id="PTHR12940:SF0">
    <property type="entry name" value="SPLICING FACTOR ESS-2 HOMOLOG"/>
    <property type="match status" value="1"/>
</dbReference>
<dbReference type="GO" id="GO:0071013">
    <property type="term" value="C:catalytic step 2 spliceosome"/>
    <property type="evidence" value="ECO:0007669"/>
    <property type="project" value="TreeGrafter"/>
</dbReference>
<feature type="region of interest" description="Disordered" evidence="4">
    <location>
        <begin position="266"/>
        <end position="288"/>
    </location>
</feature>
<evidence type="ECO:0000256" key="4">
    <source>
        <dbReference type="SAM" id="MobiDB-lite"/>
    </source>
</evidence>
<comment type="caution">
    <text evidence="5">The sequence shown here is derived from an EMBL/GenBank/DDBJ whole genome shotgun (WGS) entry which is preliminary data.</text>
</comment>
<dbReference type="EMBL" id="JAFIQS010000001">
    <property type="protein sequence ID" value="KAG5174238.1"/>
    <property type="molecule type" value="Genomic_DNA"/>
</dbReference>
<keyword evidence="3" id="KW-0539">Nucleus</keyword>
<sequence>MSSSAPTQTGSSSEPQRSLNRQIVLEEEEYTEALSKIIARDFFPSLAHLDATNGYLDALETRDPHLINASVRRLEDISFTPRTSTRGWTPARTPSQTPYGASAETPLRSVRGEPAQKRARYDTNMSLDDFQARYTSEDNSSFTQILDEENRVRKEKWAWAWNAQKRVEDQQAKMIENREALLLEPSTVPGVREKFTIEAPKPIGLLTGAEDSSIKEGERQRTESMVVVRSKETSGDTPLDVMAPQKDKRVAGVDGWKFKARNSLMFSPDADTTPYDPKPTADSSGDSAKAVNYASTRLFEQEHEAGESRPLSEPPSPTRSRINAAITGTPYHPSSSKDMGFSLVPNLPSPTPAELGPTALKQLMTWGTLNSTPRIISQPDEPTNLRTPFHIPDISSREAISHKLSDRASKSLRMKAEKLNSSARTPSTVKSSVLGKKGSMAPPSWTPRRAEAAGSLTPAARRLLQRTATGTAASRRAEVMEREAGWDTGSKERDLARIRWTPTPTSTVRR</sequence>
<evidence type="ECO:0000256" key="1">
    <source>
        <dbReference type="ARBA" id="ARBA00004123"/>
    </source>
</evidence>
<organism evidence="5">
    <name type="scientific">Psilocybe cubensis</name>
    <name type="common">Psychedelic mushroom</name>
    <name type="synonym">Stropharia cubensis</name>
    <dbReference type="NCBI Taxonomy" id="181762"/>
    <lineage>
        <taxon>Eukaryota</taxon>
        <taxon>Fungi</taxon>
        <taxon>Dikarya</taxon>
        <taxon>Basidiomycota</taxon>
        <taxon>Agaricomycotina</taxon>
        <taxon>Agaricomycetes</taxon>
        <taxon>Agaricomycetidae</taxon>
        <taxon>Agaricales</taxon>
        <taxon>Agaricineae</taxon>
        <taxon>Strophariaceae</taxon>
        <taxon>Psilocybe</taxon>
    </lineage>
</organism>
<name>A0A8H7YAS4_PSICU</name>
<feature type="region of interest" description="Disordered" evidence="4">
    <location>
        <begin position="300"/>
        <end position="337"/>
    </location>
</feature>
<proteinExistence type="inferred from homology"/>
<gene>
    <name evidence="5" type="ORF">JR316_000896</name>
</gene>
<dbReference type="Pfam" id="PF09751">
    <property type="entry name" value="Es2"/>
    <property type="match status" value="1"/>
</dbReference>
<dbReference type="AlphaFoldDB" id="A0A8H7YAS4"/>
<feature type="compositionally biased region" description="Basic and acidic residues" evidence="4">
    <location>
        <begin position="212"/>
        <end position="222"/>
    </location>
</feature>
<dbReference type="OrthoDB" id="19679at2759"/>
<feature type="region of interest" description="Disordered" evidence="4">
    <location>
        <begin position="211"/>
        <end position="241"/>
    </location>
</feature>
<evidence type="ECO:0000256" key="3">
    <source>
        <dbReference type="ARBA" id="ARBA00023242"/>
    </source>
</evidence>
<evidence type="ECO:0000313" key="5">
    <source>
        <dbReference type="EMBL" id="KAG5174238.1"/>
    </source>
</evidence>
<feature type="region of interest" description="Disordered" evidence="4">
    <location>
        <begin position="1"/>
        <end position="22"/>
    </location>
</feature>
<feature type="compositionally biased region" description="Basic and acidic residues" evidence="4">
    <location>
        <begin position="475"/>
        <end position="490"/>
    </location>
</feature>
<accession>A0A8H7YAS4</accession>
<feature type="region of interest" description="Disordered" evidence="4">
    <location>
        <begin position="81"/>
        <end position="104"/>
    </location>
</feature>
<feature type="region of interest" description="Disordered" evidence="4">
    <location>
        <begin position="418"/>
        <end position="454"/>
    </location>
</feature>
<dbReference type="InterPro" id="IPR019148">
    <property type="entry name" value="Nuclear_protein_DGCR14_ESS-2"/>
</dbReference>
<feature type="region of interest" description="Disordered" evidence="4">
    <location>
        <begin position="468"/>
        <end position="490"/>
    </location>
</feature>
<dbReference type="PANTHER" id="PTHR12940">
    <property type="entry name" value="ES-2 PROTEIN - RELATED"/>
    <property type="match status" value="1"/>
</dbReference>
<feature type="compositionally biased region" description="Polar residues" evidence="4">
    <location>
        <begin position="419"/>
        <end position="431"/>
    </location>
</feature>